<dbReference type="EMBL" id="VFPJ01000001">
    <property type="protein sequence ID" value="TQM39305.1"/>
    <property type="molecule type" value="Genomic_DNA"/>
</dbReference>
<keyword evidence="1" id="KW-1133">Transmembrane helix</keyword>
<evidence type="ECO:0000313" key="2">
    <source>
        <dbReference type="EMBL" id="TQM39305.1"/>
    </source>
</evidence>
<evidence type="ECO:0000313" key="3">
    <source>
        <dbReference type="Proteomes" id="UP000320773"/>
    </source>
</evidence>
<evidence type="ECO:0000256" key="1">
    <source>
        <dbReference type="SAM" id="Phobius"/>
    </source>
</evidence>
<protein>
    <submittedName>
        <fullName evidence="2">Uncharacterized protein</fullName>
    </submittedName>
</protein>
<dbReference type="Proteomes" id="UP000320773">
    <property type="component" value="Unassembled WGS sequence"/>
</dbReference>
<sequence>MGSYFFRKNFQKKSLHSWATELFFLTHFSKKEPIENQHKILYFWACPSVKLRVGLFVAIFFVFLKKKNKKGFPLLSLTQNNNTIIQTSCFKTAHYSPPKNIFIKKKSSNPN</sequence>
<proteinExistence type="predicted"/>
<name>A0A543FZS9_9FLAO</name>
<organism evidence="2 3">
    <name type="scientific">Flavobacterium branchiophilum</name>
    <dbReference type="NCBI Taxonomy" id="55197"/>
    <lineage>
        <taxon>Bacteria</taxon>
        <taxon>Pseudomonadati</taxon>
        <taxon>Bacteroidota</taxon>
        <taxon>Flavobacteriia</taxon>
        <taxon>Flavobacteriales</taxon>
        <taxon>Flavobacteriaceae</taxon>
        <taxon>Flavobacterium</taxon>
    </lineage>
</organism>
<accession>A0A543FZS9</accession>
<keyword evidence="1" id="KW-0812">Transmembrane</keyword>
<dbReference type="AlphaFoldDB" id="A0A543FZS9"/>
<feature type="transmembrane region" description="Helical" evidence="1">
    <location>
        <begin position="41"/>
        <end position="64"/>
    </location>
</feature>
<comment type="caution">
    <text evidence="2">The sequence shown here is derived from an EMBL/GenBank/DDBJ whole genome shotgun (WGS) entry which is preliminary data.</text>
</comment>
<reference evidence="2 3" key="1">
    <citation type="submission" date="2019-06" db="EMBL/GenBank/DDBJ databases">
        <title>Genomic Encyclopedia of Archaeal and Bacterial Type Strains, Phase II (KMG-II): from individual species to whole genera.</title>
        <authorList>
            <person name="Goeker M."/>
        </authorList>
    </citation>
    <scope>NUCLEOTIDE SEQUENCE [LARGE SCALE GENOMIC DNA]</scope>
    <source>
        <strain evidence="2 3">DSM 24789</strain>
    </source>
</reference>
<gene>
    <name evidence="2" type="ORF">BC670_0087</name>
</gene>
<keyword evidence="1" id="KW-0472">Membrane</keyword>